<dbReference type="HOGENOM" id="CLU_2468610_0_0_1"/>
<dbReference type="KEGG" id="act:ACLA_030220"/>
<dbReference type="Proteomes" id="UP000006701">
    <property type="component" value="Unassembled WGS sequence"/>
</dbReference>
<dbReference type="EMBL" id="DS027059">
    <property type="protein sequence ID" value="EAW08289.1"/>
    <property type="molecule type" value="Genomic_DNA"/>
</dbReference>
<keyword evidence="2" id="KW-1185">Reference proteome</keyword>
<name>A1CRL8_ASPCL</name>
<accession>A1CRL8</accession>
<reference evidence="1 2" key="1">
    <citation type="journal article" date="2008" name="PLoS Genet.">
        <title>Genomic islands in the pathogenic filamentous fungus Aspergillus fumigatus.</title>
        <authorList>
            <person name="Fedorova N.D."/>
            <person name="Khaldi N."/>
            <person name="Joardar V.S."/>
            <person name="Maiti R."/>
            <person name="Amedeo P."/>
            <person name="Anderson M.J."/>
            <person name="Crabtree J."/>
            <person name="Silva J.C."/>
            <person name="Badger J.H."/>
            <person name="Albarraq A."/>
            <person name="Angiuoli S."/>
            <person name="Bussey H."/>
            <person name="Bowyer P."/>
            <person name="Cotty P.J."/>
            <person name="Dyer P.S."/>
            <person name="Egan A."/>
            <person name="Galens K."/>
            <person name="Fraser-Liggett C.M."/>
            <person name="Haas B.J."/>
            <person name="Inman J.M."/>
            <person name="Kent R."/>
            <person name="Lemieux S."/>
            <person name="Malavazi I."/>
            <person name="Orvis J."/>
            <person name="Roemer T."/>
            <person name="Ronning C.M."/>
            <person name="Sundaram J.P."/>
            <person name="Sutton G."/>
            <person name="Turner G."/>
            <person name="Venter J.C."/>
            <person name="White O.R."/>
            <person name="Whitty B.R."/>
            <person name="Youngman P."/>
            <person name="Wolfe K.H."/>
            <person name="Goldman G.H."/>
            <person name="Wortman J.R."/>
            <person name="Jiang B."/>
            <person name="Denning D.W."/>
            <person name="Nierman W.C."/>
        </authorList>
    </citation>
    <scope>NUCLEOTIDE SEQUENCE [LARGE SCALE GENOMIC DNA]</scope>
    <source>
        <strain evidence="2">ATCC 1007 / CBS 513.65 / DSM 816 / NCTC 3887 / NRRL 1</strain>
    </source>
</reference>
<protein>
    <submittedName>
        <fullName evidence="1">Uncharacterized protein</fullName>
    </submittedName>
</protein>
<dbReference type="RefSeq" id="XP_001269715.1">
    <property type="nucleotide sequence ID" value="XM_001269714.1"/>
</dbReference>
<evidence type="ECO:0000313" key="1">
    <source>
        <dbReference type="EMBL" id="EAW08289.1"/>
    </source>
</evidence>
<evidence type="ECO:0000313" key="2">
    <source>
        <dbReference type="Proteomes" id="UP000006701"/>
    </source>
</evidence>
<dbReference type="VEuPathDB" id="FungiDB:ACLA_030220"/>
<dbReference type="GeneID" id="4701924"/>
<sequence length="88" mass="9514">MTWGIDAFCGVLVEFGSCVPQAEKWRLLVALRVQQPQQRRALAAAISDIQAAMARAAGDSDSDAEFVDAPAAADALRENDRISEHLTE</sequence>
<gene>
    <name evidence="1" type="ORF">ACLA_030220</name>
</gene>
<organism evidence="1 2">
    <name type="scientific">Aspergillus clavatus (strain ATCC 1007 / CBS 513.65 / DSM 816 / NCTC 3887 / NRRL 1 / QM 1276 / 107)</name>
    <dbReference type="NCBI Taxonomy" id="344612"/>
    <lineage>
        <taxon>Eukaryota</taxon>
        <taxon>Fungi</taxon>
        <taxon>Dikarya</taxon>
        <taxon>Ascomycota</taxon>
        <taxon>Pezizomycotina</taxon>
        <taxon>Eurotiomycetes</taxon>
        <taxon>Eurotiomycetidae</taxon>
        <taxon>Eurotiales</taxon>
        <taxon>Aspergillaceae</taxon>
        <taxon>Aspergillus</taxon>
        <taxon>Aspergillus subgen. Fumigati</taxon>
    </lineage>
</organism>
<dbReference type="AlphaFoldDB" id="A1CRL8"/>
<proteinExistence type="predicted"/>